<name>A0A2B4SW69_STYPI</name>
<evidence type="ECO:0000313" key="1">
    <source>
        <dbReference type="EMBL" id="PFX34131.1"/>
    </source>
</evidence>
<sequence>MDLFDIAAAADMKPSKPEIPAIGTANYKPTPLKAPAKPPPDRRAIVTDVIDDVSADFCFTEGDNHSLGSVFIYVTNAGPMVTTISYPGDNKFSDEGGKAIKDSLIYFIRNDTINVLKQFNFFMIDKSEGLTQAGMARLNQSIEAFVYCILGSQVNVRSFILGSSGSAKEAQREFRVLVEDVIRMTDIPKSVQRFQLAIDEAKVRLDLAISPGPECTFSSSTIPPIICEWTVAASQFLYPSEQSKPLALDQVKRINISKISHFFKYLFLKMEVSKQSDPSFEKKTPNALKADRMIHRVTFNPNRASPGEVLRVPVPKLDNGVVLAPGSLALIFNLTVAGHANNFLVNNVSRAVVDRLTLKFAGEIVQDTDGYDPFKLYEDLFLTENERASMLREGIQSADLSVVKGSDPKKLSYQLTDIQLEYEVIHSQKLADEAFSNYKNRKRFMYEHVTHLRTISIDRTSDTIINERINVPRRSMKGLFLFYETYTAETRDSERTFNPDITEVKLVVNGTPNKIYSQGMKTRDMWEEVFRGFGKENSAMNATDFYAGDRFGIFIDLRSMRDNDLRGSRLRLVNAKEGVQLAINRKGSGSGIVKCQIFILSDAQLNIINKELESGIMSFGSILRYCHN</sequence>
<dbReference type="Proteomes" id="UP000225706">
    <property type="component" value="Unassembled WGS sequence"/>
</dbReference>
<dbReference type="EMBL" id="LSMT01000006">
    <property type="protein sequence ID" value="PFX34131.1"/>
    <property type="molecule type" value="Genomic_DNA"/>
</dbReference>
<dbReference type="OrthoDB" id="437511at2759"/>
<accession>A0A2B4SW69</accession>
<keyword evidence="2" id="KW-1185">Reference proteome</keyword>
<protein>
    <submittedName>
        <fullName evidence="1">Uncharacterized protein</fullName>
    </submittedName>
</protein>
<evidence type="ECO:0000313" key="2">
    <source>
        <dbReference type="Proteomes" id="UP000225706"/>
    </source>
</evidence>
<proteinExistence type="predicted"/>
<gene>
    <name evidence="1" type="ORF">AWC38_SpisGene1013</name>
</gene>
<reference evidence="2" key="1">
    <citation type="journal article" date="2017" name="bioRxiv">
        <title>Comparative analysis of the genomes of Stylophora pistillata and Acropora digitifera provides evidence for extensive differences between species of corals.</title>
        <authorList>
            <person name="Voolstra C.R."/>
            <person name="Li Y."/>
            <person name="Liew Y.J."/>
            <person name="Baumgarten S."/>
            <person name="Zoccola D."/>
            <person name="Flot J.-F."/>
            <person name="Tambutte S."/>
            <person name="Allemand D."/>
            <person name="Aranda M."/>
        </authorList>
    </citation>
    <scope>NUCLEOTIDE SEQUENCE [LARGE SCALE GENOMIC DNA]</scope>
</reference>
<organism evidence="1 2">
    <name type="scientific">Stylophora pistillata</name>
    <name type="common">Smooth cauliflower coral</name>
    <dbReference type="NCBI Taxonomy" id="50429"/>
    <lineage>
        <taxon>Eukaryota</taxon>
        <taxon>Metazoa</taxon>
        <taxon>Cnidaria</taxon>
        <taxon>Anthozoa</taxon>
        <taxon>Hexacorallia</taxon>
        <taxon>Scleractinia</taxon>
        <taxon>Astrocoeniina</taxon>
        <taxon>Pocilloporidae</taxon>
        <taxon>Stylophora</taxon>
    </lineage>
</organism>
<dbReference type="AlphaFoldDB" id="A0A2B4SW69"/>
<comment type="caution">
    <text evidence="1">The sequence shown here is derived from an EMBL/GenBank/DDBJ whole genome shotgun (WGS) entry which is preliminary data.</text>
</comment>